<dbReference type="AlphaFoldDB" id="A0AAD7TIT7"/>
<protein>
    <submittedName>
        <fullName evidence="1">Uncharacterized protein</fullName>
    </submittedName>
</protein>
<organism evidence="1 2">
    <name type="scientific">Trametes cubensis</name>
    <dbReference type="NCBI Taxonomy" id="1111947"/>
    <lineage>
        <taxon>Eukaryota</taxon>
        <taxon>Fungi</taxon>
        <taxon>Dikarya</taxon>
        <taxon>Basidiomycota</taxon>
        <taxon>Agaricomycotina</taxon>
        <taxon>Agaricomycetes</taxon>
        <taxon>Polyporales</taxon>
        <taxon>Polyporaceae</taxon>
        <taxon>Trametes</taxon>
    </lineage>
</organism>
<name>A0AAD7TIT7_9APHY</name>
<accession>A0AAD7TIT7</accession>
<keyword evidence="2" id="KW-1185">Reference proteome</keyword>
<dbReference type="Proteomes" id="UP001215151">
    <property type="component" value="Unassembled WGS sequence"/>
</dbReference>
<evidence type="ECO:0000313" key="1">
    <source>
        <dbReference type="EMBL" id="KAJ8456387.1"/>
    </source>
</evidence>
<comment type="caution">
    <text evidence="1">The sequence shown here is derived from an EMBL/GenBank/DDBJ whole genome shotgun (WGS) entry which is preliminary data.</text>
</comment>
<evidence type="ECO:0000313" key="2">
    <source>
        <dbReference type="Proteomes" id="UP001215151"/>
    </source>
</evidence>
<gene>
    <name evidence="1" type="ORF">ONZ51_g12155</name>
</gene>
<proteinExistence type="predicted"/>
<sequence>MCITEVLTKWDMDKVDPEFKAKQDYLAFYMALIRQPSSATEVPSCPCLLLSIAHERVVVKGALCGDRLISHLLQRLSHCNLHPRLSRRLALDKLAEYYAHISAAYQTKASAATVDDGDDGPPSAACEDLSIGPHFDIFEMDDKRVKLRYARHVRDEPKTAAFSAVVQVHWNADIKQDVVVLFTPNAAPDMHGLLMYNSVARGTPRIWFCEWVESAASFVVVMDSIAVVTESAAGYTAGLHLTLSDFARLRETAGREKASDMLGKSANSYVLARGEDKAPLLVDFDVRTVRYSRSAKTMKRRRPSVDSSYYGGPTYLCRAQVFLTVTLPQKNHA</sequence>
<reference evidence="1" key="1">
    <citation type="submission" date="2022-11" db="EMBL/GenBank/DDBJ databases">
        <title>Genome Sequence of Cubamyces cubensis.</title>
        <authorList>
            <person name="Buettner E."/>
        </authorList>
    </citation>
    <scope>NUCLEOTIDE SEQUENCE</scope>
    <source>
        <strain evidence="1">MPL-01</strain>
    </source>
</reference>
<dbReference type="EMBL" id="JAPEVG010000689">
    <property type="protein sequence ID" value="KAJ8456387.1"/>
    <property type="molecule type" value="Genomic_DNA"/>
</dbReference>